<reference evidence="2 3" key="1">
    <citation type="journal article" date="2023" name="BMC Biol.">
        <title>The compact genome of the sponge Oopsacas minuta (Hexactinellida) is lacking key metazoan core genes.</title>
        <authorList>
            <person name="Santini S."/>
            <person name="Schenkelaars Q."/>
            <person name="Jourda C."/>
            <person name="Duchesne M."/>
            <person name="Belahbib H."/>
            <person name="Rocher C."/>
            <person name="Selva M."/>
            <person name="Riesgo A."/>
            <person name="Vervoort M."/>
            <person name="Leys S.P."/>
            <person name="Kodjabachian L."/>
            <person name="Le Bivic A."/>
            <person name="Borchiellini C."/>
            <person name="Claverie J.M."/>
            <person name="Renard E."/>
        </authorList>
    </citation>
    <scope>NUCLEOTIDE SEQUENCE [LARGE SCALE GENOMIC DNA]</scope>
    <source>
        <strain evidence="2">SPO-2</strain>
    </source>
</reference>
<evidence type="ECO:0000256" key="1">
    <source>
        <dbReference type="SAM" id="MobiDB-lite"/>
    </source>
</evidence>
<proteinExistence type="predicted"/>
<name>A0AAV7KC28_9METZ</name>
<comment type="caution">
    <text evidence="2">The sequence shown here is derived from an EMBL/GenBank/DDBJ whole genome shotgun (WGS) entry which is preliminary data.</text>
</comment>
<dbReference type="Proteomes" id="UP001165289">
    <property type="component" value="Unassembled WGS sequence"/>
</dbReference>
<dbReference type="AlphaFoldDB" id="A0AAV7KC28"/>
<feature type="region of interest" description="Disordered" evidence="1">
    <location>
        <begin position="14"/>
        <end position="37"/>
    </location>
</feature>
<evidence type="ECO:0000313" key="3">
    <source>
        <dbReference type="Proteomes" id="UP001165289"/>
    </source>
</evidence>
<sequence length="108" mass="12432">MEFSENSHNMIEDIDNEMGRLRLGHSTSRSRKSKHVLKDQQREVIKVKFRIGDLTPWQYLNAMSNTIGGTFTEFEFSDTDESDTSDNESENPVVENICVICLMPRTTT</sequence>
<protein>
    <submittedName>
        <fullName evidence="2">Uncharacterized protein</fullName>
    </submittedName>
</protein>
<accession>A0AAV7KC28</accession>
<dbReference type="EMBL" id="JAKMXF010000066">
    <property type="protein sequence ID" value="KAI6659001.1"/>
    <property type="molecule type" value="Genomic_DNA"/>
</dbReference>
<gene>
    <name evidence="2" type="ORF">LOD99_14677</name>
</gene>
<keyword evidence="3" id="KW-1185">Reference proteome</keyword>
<organism evidence="2 3">
    <name type="scientific">Oopsacas minuta</name>
    <dbReference type="NCBI Taxonomy" id="111878"/>
    <lineage>
        <taxon>Eukaryota</taxon>
        <taxon>Metazoa</taxon>
        <taxon>Porifera</taxon>
        <taxon>Hexactinellida</taxon>
        <taxon>Hexasterophora</taxon>
        <taxon>Lyssacinosida</taxon>
        <taxon>Leucopsacidae</taxon>
        <taxon>Oopsacas</taxon>
    </lineage>
</organism>
<evidence type="ECO:0000313" key="2">
    <source>
        <dbReference type="EMBL" id="KAI6659001.1"/>
    </source>
</evidence>